<proteinExistence type="predicted"/>
<evidence type="ECO:0000313" key="3">
    <source>
        <dbReference type="Proteomes" id="UP000595636"/>
    </source>
</evidence>
<dbReference type="RefSeq" id="WP_200399795.1">
    <property type="nucleotide sequence ID" value="NZ_CP066831.1"/>
</dbReference>
<keyword evidence="3" id="KW-1185">Reference proteome</keyword>
<reference evidence="2 3" key="1">
    <citation type="submission" date="2020-12" db="EMBL/GenBank/DDBJ databases">
        <title>A novel species.</title>
        <authorList>
            <person name="Li K."/>
        </authorList>
    </citation>
    <scope>NUCLEOTIDE SEQUENCE [LARGE SCALE GENOMIC DNA]</scope>
    <source>
        <strain evidence="2 3">ZYC-3</strain>
    </source>
</reference>
<accession>A0A7T7RFS0</accession>
<dbReference type="KEGG" id="slf:JEQ17_40005"/>
<protein>
    <submittedName>
        <fullName evidence="2">Uncharacterized protein</fullName>
    </submittedName>
</protein>
<name>A0A7T7RFS0_9ACTN</name>
<dbReference type="AlphaFoldDB" id="A0A7T7RFS0"/>
<sequence length="112" mass="12307">MPHPSPRPSPRNGPGNCPRCLEAVIWCVTDANRVTQAVDPKPDPAGNQAVRIDRVGRYLVRQLSNDRPSLEGSEKLHKPHVATCPVPAPKPAAKRLSATKVRAGVRPVRWQR</sequence>
<evidence type="ECO:0000313" key="2">
    <source>
        <dbReference type="EMBL" id="QQM44984.1"/>
    </source>
</evidence>
<organism evidence="2 3">
    <name type="scientific">Streptomyces liliifuscus</name>
    <dbReference type="NCBI Taxonomy" id="2797636"/>
    <lineage>
        <taxon>Bacteria</taxon>
        <taxon>Bacillati</taxon>
        <taxon>Actinomycetota</taxon>
        <taxon>Actinomycetes</taxon>
        <taxon>Kitasatosporales</taxon>
        <taxon>Streptomycetaceae</taxon>
        <taxon>Streptomyces</taxon>
    </lineage>
</organism>
<gene>
    <name evidence="2" type="ORF">JEQ17_40005</name>
</gene>
<feature type="region of interest" description="Disordered" evidence="1">
    <location>
        <begin position="64"/>
        <end position="112"/>
    </location>
</feature>
<dbReference type="EMBL" id="CP066831">
    <property type="protein sequence ID" value="QQM44984.1"/>
    <property type="molecule type" value="Genomic_DNA"/>
</dbReference>
<evidence type="ECO:0000256" key="1">
    <source>
        <dbReference type="SAM" id="MobiDB-lite"/>
    </source>
</evidence>
<dbReference type="Proteomes" id="UP000595636">
    <property type="component" value="Chromosome"/>
</dbReference>